<comment type="caution">
    <text evidence="10">The sequence shown here is derived from an EMBL/GenBank/DDBJ whole genome shotgun (WGS) entry which is preliminary data.</text>
</comment>
<feature type="transmembrane region" description="Helical" evidence="8">
    <location>
        <begin position="270"/>
        <end position="296"/>
    </location>
</feature>
<feature type="domain" description="Major facilitator superfamily associated" evidence="9">
    <location>
        <begin position="18"/>
        <end position="353"/>
    </location>
</feature>
<feature type="transmembrane region" description="Helical" evidence="8">
    <location>
        <begin position="7"/>
        <end position="30"/>
    </location>
</feature>
<evidence type="ECO:0000256" key="3">
    <source>
        <dbReference type="ARBA" id="ARBA00022475"/>
    </source>
</evidence>
<sequence length="394" mass="44118">MNKERTILYLFSINAIIYIASGFYTPFLSAYYAQKGIDAEKIGILLMIGPCVVLLIQRFWAKISDRTGKRKEVLLVAIVGSGFSMLLYYLGNSFLCMFFATVVVTSFTTAVIPLSDAILIARSLKEGYSYSIIRLGGTLGYAVMTICAGMYLKTRPQMQFVFAFFAYMILFCFCIGLKEERNGQIVINEVVQENEQNRIFKNRDVYIVLGLAFISQMGLSFYTGFIGPYILEKGYTQSTIGVINSISALSEVPVLFYINRMLKKYGTIKILFLSCFLMGIRILLPIRSGIIGIVLAQLLQGVTYMTMYYSCAVYISTCVYEKYQTKGQSVLNVVQLGLGAIVGNLVGGKLIHLLGYEKGYLLMAGIITLMTICALIVYFWKNREQRNGGDVCEI</sequence>
<evidence type="ECO:0000256" key="8">
    <source>
        <dbReference type="SAM" id="Phobius"/>
    </source>
</evidence>
<keyword evidence="5 8" id="KW-0812">Transmembrane</keyword>
<reference evidence="10 11" key="1">
    <citation type="submission" date="2019-01" db="EMBL/GenBank/DDBJ databases">
        <title>Blautia sp. nov. KGMB01111 isolated human feces.</title>
        <authorList>
            <person name="Park J.-E."/>
            <person name="Kim J.-S."/>
            <person name="Park S.-H."/>
        </authorList>
    </citation>
    <scope>NUCLEOTIDE SEQUENCE [LARGE SCALE GENOMIC DNA]</scope>
    <source>
        <strain evidence="10 11">KGMB01111</strain>
    </source>
</reference>
<evidence type="ECO:0000256" key="2">
    <source>
        <dbReference type="ARBA" id="ARBA00022448"/>
    </source>
</evidence>
<gene>
    <name evidence="10" type="ORF">ETP43_14875</name>
</gene>
<dbReference type="RefSeq" id="WP_129258976.1">
    <property type="nucleotide sequence ID" value="NZ_JBGKFY010000003.1"/>
</dbReference>
<organism evidence="10 11">
    <name type="scientific">Blautia faecicola</name>
    <dbReference type="NCBI Taxonomy" id="2509240"/>
    <lineage>
        <taxon>Bacteria</taxon>
        <taxon>Bacillati</taxon>
        <taxon>Bacillota</taxon>
        <taxon>Clostridia</taxon>
        <taxon>Lachnospirales</taxon>
        <taxon>Lachnospiraceae</taxon>
        <taxon>Blautia</taxon>
    </lineage>
</organism>
<dbReference type="SUPFAM" id="SSF103473">
    <property type="entry name" value="MFS general substrate transporter"/>
    <property type="match status" value="1"/>
</dbReference>
<dbReference type="EMBL" id="SDKC01000001">
    <property type="protein sequence ID" value="RXS76355.1"/>
    <property type="molecule type" value="Genomic_DNA"/>
</dbReference>
<dbReference type="GO" id="GO:0005886">
    <property type="term" value="C:plasma membrane"/>
    <property type="evidence" value="ECO:0007669"/>
    <property type="project" value="UniProtKB-SubCell"/>
</dbReference>
<accession>A0A4V1NS83</accession>
<feature type="transmembrane region" description="Helical" evidence="8">
    <location>
        <begin position="132"/>
        <end position="152"/>
    </location>
</feature>
<evidence type="ECO:0000256" key="5">
    <source>
        <dbReference type="ARBA" id="ARBA00022692"/>
    </source>
</evidence>
<keyword evidence="11" id="KW-1185">Reference proteome</keyword>
<dbReference type="Gene3D" id="1.20.1250.20">
    <property type="entry name" value="MFS general substrate transporter like domains"/>
    <property type="match status" value="2"/>
</dbReference>
<evidence type="ECO:0000259" key="9">
    <source>
        <dbReference type="Pfam" id="PF12832"/>
    </source>
</evidence>
<feature type="transmembrane region" description="Helical" evidence="8">
    <location>
        <begin position="42"/>
        <end position="61"/>
    </location>
</feature>
<keyword evidence="2" id="KW-0813">Transport</keyword>
<dbReference type="AlphaFoldDB" id="A0A4V1NS83"/>
<feature type="transmembrane region" description="Helical" evidence="8">
    <location>
        <begin position="97"/>
        <end position="120"/>
    </location>
</feature>
<dbReference type="OrthoDB" id="85643at2"/>
<feature type="transmembrane region" description="Helical" evidence="8">
    <location>
        <begin position="237"/>
        <end position="258"/>
    </location>
</feature>
<feature type="transmembrane region" description="Helical" evidence="8">
    <location>
        <begin position="73"/>
        <end position="91"/>
    </location>
</feature>
<feature type="transmembrane region" description="Helical" evidence="8">
    <location>
        <begin position="302"/>
        <end position="320"/>
    </location>
</feature>
<dbReference type="InterPro" id="IPR036259">
    <property type="entry name" value="MFS_trans_sf"/>
</dbReference>
<evidence type="ECO:0000256" key="1">
    <source>
        <dbReference type="ARBA" id="ARBA00004429"/>
    </source>
</evidence>
<protein>
    <submittedName>
        <fullName evidence="10">MFS transporter</fullName>
    </submittedName>
</protein>
<comment type="subcellular location">
    <subcellularLocation>
        <location evidence="1">Cell inner membrane</location>
        <topology evidence="1">Multi-pass membrane protein</topology>
    </subcellularLocation>
</comment>
<feature type="transmembrane region" description="Helical" evidence="8">
    <location>
        <begin position="205"/>
        <end position="231"/>
    </location>
</feature>
<keyword evidence="7 8" id="KW-0472">Membrane</keyword>
<evidence type="ECO:0000313" key="11">
    <source>
        <dbReference type="Proteomes" id="UP000290106"/>
    </source>
</evidence>
<feature type="transmembrane region" description="Helical" evidence="8">
    <location>
        <begin position="360"/>
        <end position="380"/>
    </location>
</feature>
<dbReference type="PANTHER" id="PTHR23522">
    <property type="entry name" value="BLL5896 PROTEIN"/>
    <property type="match status" value="1"/>
</dbReference>
<dbReference type="Proteomes" id="UP000290106">
    <property type="component" value="Unassembled WGS sequence"/>
</dbReference>
<keyword evidence="3" id="KW-1003">Cell membrane</keyword>
<name>A0A4V1NS83_9FIRM</name>
<dbReference type="InterPro" id="IPR024989">
    <property type="entry name" value="MFS_assoc_dom"/>
</dbReference>
<proteinExistence type="predicted"/>
<dbReference type="Pfam" id="PF12832">
    <property type="entry name" value="MFS_1_like"/>
    <property type="match status" value="1"/>
</dbReference>
<keyword evidence="4" id="KW-0997">Cell inner membrane</keyword>
<evidence type="ECO:0000256" key="6">
    <source>
        <dbReference type="ARBA" id="ARBA00022989"/>
    </source>
</evidence>
<dbReference type="PANTHER" id="PTHR23522:SF10">
    <property type="entry name" value="3-PHENYLPROPIONIC ACID TRANSPORTER-RELATED"/>
    <property type="match status" value="1"/>
</dbReference>
<keyword evidence="6 8" id="KW-1133">Transmembrane helix</keyword>
<evidence type="ECO:0000256" key="4">
    <source>
        <dbReference type="ARBA" id="ARBA00022519"/>
    </source>
</evidence>
<feature type="transmembrane region" description="Helical" evidence="8">
    <location>
        <begin position="332"/>
        <end position="354"/>
    </location>
</feature>
<feature type="transmembrane region" description="Helical" evidence="8">
    <location>
        <begin position="158"/>
        <end position="177"/>
    </location>
</feature>
<evidence type="ECO:0000313" key="10">
    <source>
        <dbReference type="EMBL" id="RXS76355.1"/>
    </source>
</evidence>
<evidence type="ECO:0000256" key="7">
    <source>
        <dbReference type="ARBA" id="ARBA00023136"/>
    </source>
</evidence>